<evidence type="ECO:0000256" key="6">
    <source>
        <dbReference type="ARBA" id="ARBA00023136"/>
    </source>
</evidence>
<evidence type="ECO:0000256" key="1">
    <source>
        <dbReference type="ARBA" id="ARBA00004651"/>
    </source>
</evidence>
<gene>
    <name evidence="9" type="ORF">DAT39_023460</name>
</gene>
<dbReference type="PANTHER" id="PTHR21444">
    <property type="entry name" value="COILED-COIL DOMAIN-CONTAINING PROTEIN 180"/>
    <property type="match status" value="1"/>
</dbReference>
<feature type="transmembrane region" description="Helical" evidence="8">
    <location>
        <begin position="406"/>
        <end position="435"/>
    </location>
</feature>
<evidence type="ECO:0000256" key="7">
    <source>
        <dbReference type="ARBA" id="ARBA00023170"/>
    </source>
</evidence>
<feature type="transmembrane region" description="Helical" evidence="8">
    <location>
        <begin position="124"/>
        <end position="144"/>
    </location>
</feature>
<feature type="transmembrane region" description="Helical" evidence="8">
    <location>
        <begin position="251"/>
        <end position="273"/>
    </location>
</feature>
<evidence type="ECO:0000256" key="3">
    <source>
        <dbReference type="ARBA" id="ARBA00022475"/>
    </source>
</evidence>
<comment type="subcellular location">
    <subcellularLocation>
        <location evidence="1">Cell membrane</location>
        <topology evidence="1">Multi-pass membrane protein</topology>
    </subcellularLocation>
</comment>
<dbReference type="EMBL" id="QNUK01001790">
    <property type="protein sequence ID" value="KAF5880038.1"/>
    <property type="molecule type" value="Genomic_DNA"/>
</dbReference>
<keyword evidence="4 8" id="KW-0812">Transmembrane</keyword>
<organism evidence="9 10">
    <name type="scientific">Clarias magur</name>
    <name type="common">Asian catfish</name>
    <name type="synonym">Macropteronotus magur</name>
    <dbReference type="NCBI Taxonomy" id="1594786"/>
    <lineage>
        <taxon>Eukaryota</taxon>
        <taxon>Metazoa</taxon>
        <taxon>Chordata</taxon>
        <taxon>Craniata</taxon>
        <taxon>Vertebrata</taxon>
        <taxon>Euteleostomi</taxon>
        <taxon>Actinopterygii</taxon>
        <taxon>Neopterygii</taxon>
        <taxon>Teleostei</taxon>
        <taxon>Ostariophysi</taxon>
        <taxon>Siluriformes</taxon>
        <taxon>Clariidae</taxon>
        <taxon>Clarias</taxon>
    </lineage>
</organism>
<dbReference type="AlphaFoldDB" id="A0A8J4TC25"/>
<sequence>PLDFMSSLENRWSYAFAFGATAPQIFGLFFGFINPFPYSPPRYLKAFVYLISSLEVGIVCQPFFVCLSTPHKILGGVLGLLYTLAWFVVQLWDIVWCKGSSTLDNENMFGFSLQYEWLFDAPNLLSLGFLFFRFGFMILNDVLFRLKKHSKKKEIKKHQYRYVQRLLTLPAVAAQKSWFQRKVYEWDPYFKFPNRIIATIVLSFFGLYMIMLTEQILSSWCTKMIYGQWKDDLPSFAYMTTWMTHLNYAMYTWYITSVWAAVSSVIHISHVMVYYRKHIKSLWAGEKQYLPKTFTLRPAVSVAGLLKYPGYQIAFTMWGYLIVHLAMFTAGMVFVYLVISPIRENGFLSWLLDLITFLTNFFIVFTLMKLQRIVIKWVFLQDKTSPHDEEKPLALNNRKAFHTFNYYLFFFNVILGLGSCVLRLIRSAIVALMLVSRIERTVMPQGFKKLDASHCTWVGMIITDHHHNNPVLVCFCHLLVKHTLQSVQVDVKPAFLAKKRAHIRWALVYTLLRNPKVILLRKKCWNANREEFEHAFIWAMSAHGGNKNTIKSVQTLVSALH</sequence>
<dbReference type="GO" id="GO:0038023">
    <property type="term" value="F:signaling receptor activity"/>
    <property type="evidence" value="ECO:0007669"/>
    <property type="project" value="InterPro"/>
</dbReference>
<keyword evidence="10" id="KW-1185">Reference proteome</keyword>
<dbReference type="OrthoDB" id="2376984at2759"/>
<proteinExistence type="predicted"/>
<dbReference type="GO" id="GO:0071939">
    <property type="term" value="P:vitamin A import into cell"/>
    <property type="evidence" value="ECO:0007669"/>
    <property type="project" value="TreeGrafter"/>
</dbReference>
<name>A0A8J4TC25_CLAMG</name>
<evidence type="ECO:0000256" key="5">
    <source>
        <dbReference type="ARBA" id="ARBA00022989"/>
    </source>
</evidence>
<dbReference type="GO" id="GO:0034632">
    <property type="term" value="F:retinol transmembrane transporter activity"/>
    <property type="evidence" value="ECO:0007669"/>
    <property type="project" value="InterPro"/>
</dbReference>
<keyword evidence="3" id="KW-1003">Cell membrane</keyword>
<feature type="transmembrane region" description="Helical" evidence="8">
    <location>
        <begin position="317"/>
        <end position="338"/>
    </location>
</feature>
<keyword evidence="5 8" id="KW-1133">Transmembrane helix</keyword>
<protein>
    <submittedName>
        <fullName evidence="9">Stimulated by retinoic acid 6 protein</fullName>
    </submittedName>
</protein>
<feature type="transmembrane region" description="Helical" evidence="8">
    <location>
        <begin position="46"/>
        <end position="66"/>
    </location>
</feature>
<feature type="non-terminal residue" evidence="9">
    <location>
        <position position="561"/>
    </location>
</feature>
<dbReference type="PANTHER" id="PTHR21444:SF17">
    <property type="entry name" value="STIMULATED BY RETINOIC ACID GENE 6 PROTEIN-LIKE"/>
    <property type="match status" value="1"/>
</dbReference>
<evidence type="ECO:0000313" key="9">
    <source>
        <dbReference type="EMBL" id="KAF5880038.1"/>
    </source>
</evidence>
<evidence type="ECO:0000256" key="8">
    <source>
        <dbReference type="SAM" id="Phobius"/>
    </source>
</evidence>
<feature type="transmembrane region" description="Helical" evidence="8">
    <location>
        <begin position="350"/>
        <end position="368"/>
    </location>
</feature>
<keyword evidence="6 8" id="KW-0472">Membrane</keyword>
<evidence type="ECO:0000256" key="4">
    <source>
        <dbReference type="ARBA" id="ARBA00022692"/>
    </source>
</evidence>
<evidence type="ECO:0000313" key="10">
    <source>
        <dbReference type="Proteomes" id="UP000727407"/>
    </source>
</evidence>
<dbReference type="Proteomes" id="UP000727407">
    <property type="component" value="Unassembled WGS sequence"/>
</dbReference>
<feature type="transmembrane region" description="Helical" evidence="8">
    <location>
        <begin position="12"/>
        <end position="34"/>
    </location>
</feature>
<dbReference type="GO" id="GO:0005886">
    <property type="term" value="C:plasma membrane"/>
    <property type="evidence" value="ECO:0007669"/>
    <property type="project" value="UniProtKB-SubCell"/>
</dbReference>
<dbReference type="Pfam" id="PF14752">
    <property type="entry name" value="RBP_receptor"/>
    <property type="match status" value="1"/>
</dbReference>
<dbReference type="InterPro" id="IPR026612">
    <property type="entry name" value="STRA6-like"/>
</dbReference>
<feature type="transmembrane region" description="Helical" evidence="8">
    <location>
        <begin position="73"/>
        <end position="92"/>
    </location>
</feature>
<reference evidence="9" key="1">
    <citation type="submission" date="2020-07" db="EMBL/GenBank/DDBJ databases">
        <title>Clarias magur genome sequencing, assembly and annotation.</title>
        <authorList>
            <person name="Kushwaha B."/>
            <person name="Kumar R."/>
            <person name="Das P."/>
            <person name="Joshi C.G."/>
            <person name="Kumar D."/>
            <person name="Nagpure N.S."/>
            <person name="Pandey M."/>
            <person name="Agarwal S."/>
            <person name="Srivastava S."/>
            <person name="Singh M."/>
            <person name="Sahoo L."/>
            <person name="Jayasankar P."/>
            <person name="Meher P.K."/>
            <person name="Koringa P.G."/>
            <person name="Iquebal M.A."/>
            <person name="Das S.P."/>
            <person name="Bit A."/>
            <person name="Patnaik S."/>
            <person name="Patel N."/>
            <person name="Shah T.M."/>
            <person name="Hinsu A."/>
            <person name="Jena J.K."/>
        </authorList>
    </citation>
    <scope>NUCLEOTIDE SEQUENCE</scope>
    <source>
        <strain evidence="9">CIFAMagur01</strain>
        <tissue evidence="9">Testis</tissue>
    </source>
</reference>
<evidence type="ECO:0000256" key="2">
    <source>
        <dbReference type="ARBA" id="ARBA00022448"/>
    </source>
</evidence>
<feature type="non-terminal residue" evidence="9">
    <location>
        <position position="1"/>
    </location>
</feature>
<accession>A0A8J4TC25</accession>
<keyword evidence="7" id="KW-0675">Receptor</keyword>
<keyword evidence="2" id="KW-0813">Transport</keyword>
<feature type="transmembrane region" description="Helical" evidence="8">
    <location>
        <begin position="196"/>
        <end position="217"/>
    </location>
</feature>
<comment type="caution">
    <text evidence="9">The sequence shown here is derived from an EMBL/GenBank/DDBJ whole genome shotgun (WGS) entry which is preliminary data.</text>
</comment>